<dbReference type="GO" id="GO:0008168">
    <property type="term" value="F:methyltransferase activity"/>
    <property type="evidence" value="ECO:0007669"/>
    <property type="project" value="UniProtKB-KW"/>
</dbReference>
<dbReference type="InterPro" id="IPR029063">
    <property type="entry name" value="SAM-dependent_MTases_sf"/>
</dbReference>
<name>A0A6B2NJD0_9RHOB</name>
<dbReference type="GO" id="GO:0032259">
    <property type="term" value="P:methylation"/>
    <property type="evidence" value="ECO:0007669"/>
    <property type="project" value="UniProtKB-KW"/>
</dbReference>
<dbReference type="InterPro" id="IPR041698">
    <property type="entry name" value="Methyltransf_25"/>
</dbReference>
<sequence length="239" mass="26439">MTEDLATAYDKRVMKGAAQDFLRQVGHTEGGAPITDRQLAAMTGDLETLLDLDPSDRLLDLCCGNGAVTVRLAPRVAACTGLDLSGHLIDVARKYNAPVNTTYQQADLKRLPQIPPLEPEPFSKVLMHAALQHFRPADLEPLLRAILARCGPDPVIVFGFVPEHGKQRFLFNTLRKRLYRAYLQVTGQDVFGHWWSRRDLETVADKLGLSCSFHPVDASLAAAAYRFNVRMSVASRSKG</sequence>
<dbReference type="PANTHER" id="PTHR43861">
    <property type="entry name" value="TRANS-ACONITATE 2-METHYLTRANSFERASE-RELATED"/>
    <property type="match status" value="1"/>
</dbReference>
<reference evidence="4" key="1">
    <citation type="submission" date="2020-02" db="EMBL/GenBank/DDBJ databases">
        <title>Delineation of the pyrene-degrading pathway in Roseobacter clade bacteria by genomic analysis.</title>
        <authorList>
            <person name="Zhou H."/>
            <person name="Wang H."/>
        </authorList>
    </citation>
    <scope>NUCLEOTIDE SEQUENCE</scope>
    <source>
        <strain evidence="4">PrR005</strain>
    </source>
</reference>
<dbReference type="AlphaFoldDB" id="A0A6B2NJD0"/>
<keyword evidence="2 4" id="KW-0808">Transferase</keyword>
<comment type="caution">
    <text evidence="4">The sequence shown here is derived from an EMBL/GenBank/DDBJ whole genome shotgun (WGS) entry which is preliminary data.</text>
</comment>
<dbReference type="EMBL" id="JAAGOX010000007">
    <property type="protein sequence ID" value="NDW44282.1"/>
    <property type="molecule type" value="Genomic_DNA"/>
</dbReference>
<protein>
    <submittedName>
        <fullName evidence="4">Class I SAM-dependent methyltransferase</fullName>
    </submittedName>
</protein>
<proteinExistence type="predicted"/>
<evidence type="ECO:0000256" key="1">
    <source>
        <dbReference type="ARBA" id="ARBA00022603"/>
    </source>
</evidence>
<feature type="domain" description="Methyltransferase" evidence="3">
    <location>
        <begin position="59"/>
        <end position="149"/>
    </location>
</feature>
<dbReference type="Gene3D" id="3.40.50.150">
    <property type="entry name" value="Vaccinia Virus protein VP39"/>
    <property type="match status" value="1"/>
</dbReference>
<dbReference type="RefSeq" id="WP_164128268.1">
    <property type="nucleotide sequence ID" value="NZ_JAAGOX010000007.1"/>
</dbReference>
<evidence type="ECO:0000256" key="2">
    <source>
        <dbReference type="ARBA" id="ARBA00022679"/>
    </source>
</evidence>
<gene>
    <name evidence="4" type="ORF">G0P99_04880</name>
</gene>
<accession>A0A6B2NJD0</accession>
<organism evidence="4">
    <name type="scientific">Ruegeria sp. PrR005</name>
    <dbReference type="NCBI Taxonomy" id="2706882"/>
    <lineage>
        <taxon>Bacteria</taxon>
        <taxon>Pseudomonadati</taxon>
        <taxon>Pseudomonadota</taxon>
        <taxon>Alphaproteobacteria</taxon>
        <taxon>Rhodobacterales</taxon>
        <taxon>Roseobacteraceae</taxon>
        <taxon>Ruegeria</taxon>
    </lineage>
</organism>
<dbReference type="SUPFAM" id="SSF53335">
    <property type="entry name" value="S-adenosyl-L-methionine-dependent methyltransferases"/>
    <property type="match status" value="1"/>
</dbReference>
<keyword evidence="1 4" id="KW-0489">Methyltransferase</keyword>
<dbReference type="PANTHER" id="PTHR43861:SF1">
    <property type="entry name" value="TRANS-ACONITATE 2-METHYLTRANSFERASE"/>
    <property type="match status" value="1"/>
</dbReference>
<dbReference type="CDD" id="cd02440">
    <property type="entry name" value="AdoMet_MTases"/>
    <property type="match status" value="1"/>
</dbReference>
<dbReference type="Pfam" id="PF13649">
    <property type="entry name" value="Methyltransf_25"/>
    <property type="match status" value="1"/>
</dbReference>
<evidence type="ECO:0000259" key="3">
    <source>
        <dbReference type="Pfam" id="PF13649"/>
    </source>
</evidence>
<evidence type="ECO:0000313" key="4">
    <source>
        <dbReference type="EMBL" id="NDW44282.1"/>
    </source>
</evidence>